<comment type="caution">
    <text evidence="2">The sequence shown here is derived from an EMBL/GenBank/DDBJ whole genome shotgun (WGS) entry which is preliminary data.</text>
</comment>
<name>A0ABR4DY25_9PEZI</name>
<feature type="region of interest" description="Disordered" evidence="1">
    <location>
        <begin position="50"/>
        <end position="94"/>
    </location>
</feature>
<evidence type="ECO:0000313" key="3">
    <source>
        <dbReference type="Proteomes" id="UP001600888"/>
    </source>
</evidence>
<sequence>MQPTRNIPWFTTTRMTKSSSRRIKSPSNTLHTLADYQNVVEADTHADEADGIGFDVSDDDVERTDTAAPGPPPITQGKGQGGGSHYQGRGRGRNGDLYHVSPVDLFARVLSSSQTKTMHFGMAMLVVTATETWYSAQWAGSIRTTSGEFAFCPNGDNAGEPAVDIFPRDFIEFQAS</sequence>
<reference evidence="2 3" key="1">
    <citation type="submission" date="2024-03" db="EMBL/GenBank/DDBJ databases">
        <title>A high-quality draft genome sequence of Diaporthe vaccinii, a causative agent of upright dieback and viscid rot disease in cranberry plants.</title>
        <authorList>
            <person name="Sarrasin M."/>
            <person name="Lang B.F."/>
            <person name="Burger G."/>
        </authorList>
    </citation>
    <scope>NUCLEOTIDE SEQUENCE [LARGE SCALE GENOMIC DNA]</scope>
    <source>
        <strain evidence="2 3">IS7</strain>
    </source>
</reference>
<keyword evidence="3" id="KW-1185">Reference proteome</keyword>
<organism evidence="2 3">
    <name type="scientific">Diaporthe vaccinii</name>
    <dbReference type="NCBI Taxonomy" id="105482"/>
    <lineage>
        <taxon>Eukaryota</taxon>
        <taxon>Fungi</taxon>
        <taxon>Dikarya</taxon>
        <taxon>Ascomycota</taxon>
        <taxon>Pezizomycotina</taxon>
        <taxon>Sordariomycetes</taxon>
        <taxon>Sordariomycetidae</taxon>
        <taxon>Diaporthales</taxon>
        <taxon>Diaporthaceae</taxon>
        <taxon>Diaporthe</taxon>
        <taxon>Diaporthe eres species complex</taxon>
    </lineage>
</organism>
<evidence type="ECO:0000256" key="1">
    <source>
        <dbReference type="SAM" id="MobiDB-lite"/>
    </source>
</evidence>
<dbReference type="Proteomes" id="UP001600888">
    <property type="component" value="Unassembled WGS sequence"/>
</dbReference>
<gene>
    <name evidence="2" type="ORF">FJTKL_02527</name>
</gene>
<dbReference type="EMBL" id="JBAWTH010000142">
    <property type="protein sequence ID" value="KAL2275070.1"/>
    <property type="molecule type" value="Genomic_DNA"/>
</dbReference>
<proteinExistence type="predicted"/>
<evidence type="ECO:0000313" key="2">
    <source>
        <dbReference type="EMBL" id="KAL2275070.1"/>
    </source>
</evidence>
<protein>
    <submittedName>
        <fullName evidence="2">Uncharacterized protein</fullName>
    </submittedName>
</protein>
<accession>A0ABR4DY25</accession>